<protein>
    <submittedName>
        <fullName evidence="2">Transmembrane protein, putative</fullName>
    </submittedName>
</protein>
<evidence type="ECO:0000313" key="2">
    <source>
        <dbReference type="EMBL" id="KEH24174.1"/>
    </source>
</evidence>
<keyword evidence="4" id="KW-1185">Reference proteome</keyword>
<evidence type="ECO:0000313" key="3">
    <source>
        <dbReference type="EnsemblPlants" id="KEH24174"/>
    </source>
</evidence>
<evidence type="ECO:0000256" key="1">
    <source>
        <dbReference type="SAM" id="Phobius"/>
    </source>
</evidence>
<keyword evidence="1" id="KW-0472">Membrane</keyword>
<proteinExistence type="predicted"/>
<reference evidence="3" key="3">
    <citation type="submission" date="2015-04" db="UniProtKB">
        <authorList>
            <consortium name="EnsemblPlants"/>
        </authorList>
    </citation>
    <scope>IDENTIFICATION</scope>
    <source>
        <strain evidence="3">cv. Jemalong A17</strain>
    </source>
</reference>
<organism evidence="2 4">
    <name type="scientific">Medicago truncatula</name>
    <name type="common">Barrel medic</name>
    <name type="synonym">Medicago tribuloides</name>
    <dbReference type="NCBI Taxonomy" id="3880"/>
    <lineage>
        <taxon>Eukaryota</taxon>
        <taxon>Viridiplantae</taxon>
        <taxon>Streptophyta</taxon>
        <taxon>Embryophyta</taxon>
        <taxon>Tracheophyta</taxon>
        <taxon>Spermatophyta</taxon>
        <taxon>Magnoliopsida</taxon>
        <taxon>eudicotyledons</taxon>
        <taxon>Gunneridae</taxon>
        <taxon>Pentapetalae</taxon>
        <taxon>rosids</taxon>
        <taxon>fabids</taxon>
        <taxon>Fabales</taxon>
        <taxon>Fabaceae</taxon>
        <taxon>Papilionoideae</taxon>
        <taxon>50 kb inversion clade</taxon>
        <taxon>NPAAA clade</taxon>
        <taxon>Hologalegina</taxon>
        <taxon>IRL clade</taxon>
        <taxon>Trifolieae</taxon>
        <taxon>Medicago</taxon>
    </lineage>
</organism>
<feature type="transmembrane region" description="Helical" evidence="1">
    <location>
        <begin position="6"/>
        <end position="24"/>
    </location>
</feature>
<evidence type="ECO:0000313" key="4">
    <source>
        <dbReference type="Proteomes" id="UP000002051"/>
    </source>
</evidence>
<reference evidence="2 4" key="2">
    <citation type="journal article" date="2014" name="BMC Genomics">
        <title>An improved genome release (version Mt4.0) for the model legume Medicago truncatula.</title>
        <authorList>
            <person name="Tang H."/>
            <person name="Krishnakumar V."/>
            <person name="Bidwell S."/>
            <person name="Rosen B."/>
            <person name="Chan A."/>
            <person name="Zhou S."/>
            <person name="Gentzbittel L."/>
            <person name="Childs K.L."/>
            <person name="Yandell M."/>
            <person name="Gundlach H."/>
            <person name="Mayer K.F."/>
            <person name="Schwartz D.C."/>
            <person name="Town C.D."/>
        </authorList>
    </citation>
    <scope>GENOME REANNOTATION</scope>
    <source>
        <strain evidence="2">A17</strain>
        <strain evidence="3 4">cv. Jemalong A17</strain>
    </source>
</reference>
<dbReference type="Proteomes" id="UP000002051">
    <property type="component" value="Unassembled WGS sequence"/>
</dbReference>
<dbReference type="EnsemblPlants" id="KEH24174">
    <property type="protein sequence ID" value="KEH24174"/>
    <property type="gene ID" value="MTR_7g105480"/>
</dbReference>
<reference evidence="2 4" key="1">
    <citation type="journal article" date="2011" name="Nature">
        <title>The Medicago genome provides insight into the evolution of rhizobial symbioses.</title>
        <authorList>
            <person name="Young N.D."/>
            <person name="Debelle F."/>
            <person name="Oldroyd G.E."/>
            <person name="Geurts R."/>
            <person name="Cannon S.B."/>
            <person name="Udvardi M.K."/>
            <person name="Benedito V.A."/>
            <person name="Mayer K.F."/>
            <person name="Gouzy J."/>
            <person name="Schoof H."/>
            <person name="Van de Peer Y."/>
            <person name="Proost S."/>
            <person name="Cook D.R."/>
            <person name="Meyers B.C."/>
            <person name="Spannagl M."/>
            <person name="Cheung F."/>
            <person name="De Mita S."/>
            <person name="Krishnakumar V."/>
            <person name="Gundlach H."/>
            <person name="Zhou S."/>
            <person name="Mudge J."/>
            <person name="Bharti A.K."/>
            <person name="Murray J.D."/>
            <person name="Naoumkina M.A."/>
            <person name="Rosen B."/>
            <person name="Silverstein K.A."/>
            <person name="Tang H."/>
            <person name="Rombauts S."/>
            <person name="Zhao P.X."/>
            <person name="Zhou P."/>
            <person name="Barbe V."/>
            <person name="Bardou P."/>
            <person name="Bechner M."/>
            <person name="Bellec A."/>
            <person name="Berger A."/>
            <person name="Berges H."/>
            <person name="Bidwell S."/>
            <person name="Bisseling T."/>
            <person name="Choisne N."/>
            <person name="Couloux A."/>
            <person name="Denny R."/>
            <person name="Deshpande S."/>
            <person name="Dai X."/>
            <person name="Doyle J.J."/>
            <person name="Dudez A.M."/>
            <person name="Farmer A.D."/>
            <person name="Fouteau S."/>
            <person name="Franken C."/>
            <person name="Gibelin C."/>
            <person name="Gish J."/>
            <person name="Goldstein S."/>
            <person name="Gonzalez A.J."/>
            <person name="Green P.J."/>
            <person name="Hallab A."/>
            <person name="Hartog M."/>
            <person name="Hua A."/>
            <person name="Humphray S.J."/>
            <person name="Jeong D.H."/>
            <person name="Jing Y."/>
            <person name="Jocker A."/>
            <person name="Kenton S.M."/>
            <person name="Kim D.J."/>
            <person name="Klee K."/>
            <person name="Lai H."/>
            <person name="Lang C."/>
            <person name="Lin S."/>
            <person name="Macmil S.L."/>
            <person name="Magdelenat G."/>
            <person name="Matthews L."/>
            <person name="McCorrison J."/>
            <person name="Monaghan E.L."/>
            <person name="Mun J.H."/>
            <person name="Najar F.Z."/>
            <person name="Nicholson C."/>
            <person name="Noirot C."/>
            <person name="O'Bleness M."/>
            <person name="Paule C.R."/>
            <person name="Poulain J."/>
            <person name="Prion F."/>
            <person name="Qin B."/>
            <person name="Qu C."/>
            <person name="Retzel E.F."/>
            <person name="Riddle C."/>
            <person name="Sallet E."/>
            <person name="Samain S."/>
            <person name="Samson N."/>
            <person name="Sanders I."/>
            <person name="Saurat O."/>
            <person name="Scarpelli C."/>
            <person name="Schiex T."/>
            <person name="Segurens B."/>
            <person name="Severin A.J."/>
            <person name="Sherrier D.J."/>
            <person name="Shi R."/>
            <person name="Sims S."/>
            <person name="Singer S.R."/>
            <person name="Sinharoy S."/>
            <person name="Sterck L."/>
            <person name="Viollet A."/>
            <person name="Wang B.B."/>
            <person name="Wang K."/>
            <person name="Wang M."/>
            <person name="Wang X."/>
            <person name="Warfsmann J."/>
            <person name="Weissenbach J."/>
            <person name="White D.D."/>
            <person name="White J.D."/>
            <person name="Wiley G.B."/>
            <person name="Wincker P."/>
            <person name="Xing Y."/>
            <person name="Yang L."/>
            <person name="Yao Z."/>
            <person name="Ying F."/>
            <person name="Zhai J."/>
            <person name="Zhou L."/>
            <person name="Zuber A."/>
            <person name="Denarie J."/>
            <person name="Dixon R.A."/>
            <person name="May G.D."/>
            <person name="Schwartz D.C."/>
            <person name="Rogers J."/>
            <person name="Quetier F."/>
            <person name="Town C.D."/>
            <person name="Roe B.A."/>
        </authorList>
    </citation>
    <scope>NUCLEOTIDE SEQUENCE [LARGE SCALE GENOMIC DNA]</scope>
    <source>
        <strain evidence="2">A17</strain>
        <strain evidence="3 4">cv. Jemalong A17</strain>
    </source>
</reference>
<dbReference type="AlphaFoldDB" id="A0A072U377"/>
<keyword evidence="1" id="KW-1133">Transmembrane helix</keyword>
<keyword evidence="1 2" id="KW-0812">Transmembrane</keyword>
<accession>A0A072U377</accession>
<dbReference type="Gene3D" id="1.10.10.60">
    <property type="entry name" value="Homeodomain-like"/>
    <property type="match status" value="1"/>
</dbReference>
<dbReference type="EMBL" id="CM001223">
    <property type="protein sequence ID" value="KEH24174.1"/>
    <property type="molecule type" value="Genomic_DNA"/>
</dbReference>
<name>A0A072U377_MEDTR</name>
<sequence length="96" mass="11127">MAGLPRYTQSFFTGIWFAFVWIIWKARNERIFKDALTHPYALVEKVANATLKNLMRVMVTPGLTMYHLNNHLQTFNFVFLLSGSHLHSLCVVNHSC</sequence>
<dbReference type="HOGENOM" id="CLU_2362950_0_0_1"/>
<gene>
    <name evidence="2" type="ordered locus">MTR_7g105480</name>
</gene>